<protein>
    <submittedName>
        <fullName evidence="1">Uncharacterized protein</fullName>
    </submittedName>
</protein>
<accession>A0ABD0K3M8</accession>
<evidence type="ECO:0000313" key="2">
    <source>
        <dbReference type="Proteomes" id="UP001519460"/>
    </source>
</evidence>
<gene>
    <name evidence="1" type="ORF">BaRGS_00027307</name>
</gene>
<proteinExistence type="predicted"/>
<keyword evidence="2" id="KW-1185">Reference proteome</keyword>
<sequence>MKYNVVWFTFQVSSGLEWTSSSLPDGSRVEACVGETASFRWEYTASGDETVTHIEYYKITQDGKRMLATYVAGHLLKFPSIPITVGFLPNAGVEIGNFTWDDFTVYHITINYRRGGLFLSASRSVTLALP</sequence>
<organism evidence="1 2">
    <name type="scientific">Batillaria attramentaria</name>
    <dbReference type="NCBI Taxonomy" id="370345"/>
    <lineage>
        <taxon>Eukaryota</taxon>
        <taxon>Metazoa</taxon>
        <taxon>Spiralia</taxon>
        <taxon>Lophotrochozoa</taxon>
        <taxon>Mollusca</taxon>
        <taxon>Gastropoda</taxon>
        <taxon>Caenogastropoda</taxon>
        <taxon>Sorbeoconcha</taxon>
        <taxon>Cerithioidea</taxon>
        <taxon>Batillariidae</taxon>
        <taxon>Batillaria</taxon>
    </lineage>
</organism>
<reference evidence="1 2" key="1">
    <citation type="journal article" date="2023" name="Sci. Data">
        <title>Genome assembly of the Korean intertidal mud-creeper Batillaria attramentaria.</title>
        <authorList>
            <person name="Patra A.K."/>
            <person name="Ho P.T."/>
            <person name="Jun S."/>
            <person name="Lee S.J."/>
            <person name="Kim Y."/>
            <person name="Won Y.J."/>
        </authorList>
    </citation>
    <scope>NUCLEOTIDE SEQUENCE [LARGE SCALE GENOMIC DNA]</scope>
    <source>
        <strain evidence="1">Wonlab-2016</strain>
    </source>
</reference>
<dbReference type="Proteomes" id="UP001519460">
    <property type="component" value="Unassembled WGS sequence"/>
</dbReference>
<name>A0ABD0K3M8_9CAEN</name>
<dbReference type="AlphaFoldDB" id="A0ABD0K3M8"/>
<comment type="caution">
    <text evidence="1">The sequence shown here is derived from an EMBL/GenBank/DDBJ whole genome shotgun (WGS) entry which is preliminary data.</text>
</comment>
<dbReference type="EMBL" id="JACVVK020000262">
    <property type="protein sequence ID" value="KAK7481456.1"/>
    <property type="molecule type" value="Genomic_DNA"/>
</dbReference>
<feature type="non-terminal residue" evidence="1">
    <location>
        <position position="130"/>
    </location>
</feature>
<evidence type="ECO:0000313" key="1">
    <source>
        <dbReference type="EMBL" id="KAK7481456.1"/>
    </source>
</evidence>